<dbReference type="OrthoDB" id="3256901at2759"/>
<evidence type="ECO:0000313" key="2">
    <source>
        <dbReference type="EMBL" id="KJA21791.1"/>
    </source>
</evidence>
<name>A0A0D2NZA2_HYPSF</name>
<gene>
    <name evidence="2" type="ORF">HYPSUDRAFT_186977</name>
</gene>
<organism evidence="2 3">
    <name type="scientific">Hypholoma sublateritium (strain FD-334 SS-4)</name>
    <dbReference type="NCBI Taxonomy" id="945553"/>
    <lineage>
        <taxon>Eukaryota</taxon>
        <taxon>Fungi</taxon>
        <taxon>Dikarya</taxon>
        <taxon>Basidiomycota</taxon>
        <taxon>Agaricomycotina</taxon>
        <taxon>Agaricomycetes</taxon>
        <taxon>Agaricomycetidae</taxon>
        <taxon>Agaricales</taxon>
        <taxon>Agaricineae</taxon>
        <taxon>Strophariaceae</taxon>
        <taxon>Hypholoma</taxon>
    </lineage>
</organism>
<feature type="compositionally biased region" description="Polar residues" evidence="1">
    <location>
        <begin position="263"/>
        <end position="273"/>
    </location>
</feature>
<proteinExistence type="predicted"/>
<dbReference type="AlphaFoldDB" id="A0A0D2NZA2"/>
<dbReference type="Proteomes" id="UP000054270">
    <property type="component" value="Unassembled WGS sequence"/>
</dbReference>
<feature type="compositionally biased region" description="Low complexity" evidence="1">
    <location>
        <begin position="17"/>
        <end position="32"/>
    </location>
</feature>
<accession>A0A0D2NZA2</accession>
<evidence type="ECO:0000313" key="3">
    <source>
        <dbReference type="Proteomes" id="UP000054270"/>
    </source>
</evidence>
<sequence length="308" mass="33844">MKSSITTGSGARRTIPAQASSSTSRSASTKASPLTSTSPESLKDAEMYHRLLALGMPTAITLADFMRMLNRATSAPSASGKTAKSVRTPADRKSGGQIRSALELLSIHLVGRDEARRLRCYIASARAAHEQAKESISKPTSRIRAPAVHAAKGVDVLDDPRAAAAARRDMAYRNLESVRREHGVEAERHRVLDKQRRDLADELDERRHVELLLRILEKRETVRLSRIGMGDDGGRKGLGTLLDLLRKESALATRQWCSLLRENPSNESSNQRRAVSVRTPTRKNGPKYKHTTEALAVCDLFPCPIPPS</sequence>
<feature type="compositionally biased region" description="Polar residues" evidence="1">
    <location>
        <begin position="73"/>
        <end position="82"/>
    </location>
</feature>
<protein>
    <submittedName>
        <fullName evidence="2">Uncharacterized protein</fullName>
    </submittedName>
</protein>
<feature type="region of interest" description="Disordered" evidence="1">
    <location>
        <begin position="1"/>
        <end position="41"/>
    </location>
</feature>
<dbReference type="EMBL" id="KN817555">
    <property type="protein sequence ID" value="KJA21791.1"/>
    <property type="molecule type" value="Genomic_DNA"/>
</dbReference>
<keyword evidence="3" id="KW-1185">Reference proteome</keyword>
<feature type="region of interest" description="Disordered" evidence="1">
    <location>
        <begin position="73"/>
        <end position="94"/>
    </location>
</feature>
<evidence type="ECO:0000256" key="1">
    <source>
        <dbReference type="SAM" id="MobiDB-lite"/>
    </source>
</evidence>
<feature type="region of interest" description="Disordered" evidence="1">
    <location>
        <begin position="263"/>
        <end position="287"/>
    </location>
</feature>
<reference evidence="3" key="1">
    <citation type="submission" date="2014-04" db="EMBL/GenBank/DDBJ databases">
        <title>Evolutionary Origins and Diversification of the Mycorrhizal Mutualists.</title>
        <authorList>
            <consortium name="DOE Joint Genome Institute"/>
            <consortium name="Mycorrhizal Genomics Consortium"/>
            <person name="Kohler A."/>
            <person name="Kuo A."/>
            <person name="Nagy L.G."/>
            <person name="Floudas D."/>
            <person name="Copeland A."/>
            <person name="Barry K.W."/>
            <person name="Cichocki N."/>
            <person name="Veneault-Fourrey C."/>
            <person name="LaButti K."/>
            <person name="Lindquist E.A."/>
            <person name="Lipzen A."/>
            <person name="Lundell T."/>
            <person name="Morin E."/>
            <person name="Murat C."/>
            <person name="Riley R."/>
            <person name="Ohm R."/>
            <person name="Sun H."/>
            <person name="Tunlid A."/>
            <person name="Henrissat B."/>
            <person name="Grigoriev I.V."/>
            <person name="Hibbett D.S."/>
            <person name="Martin F."/>
        </authorList>
    </citation>
    <scope>NUCLEOTIDE SEQUENCE [LARGE SCALE GENOMIC DNA]</scope>
    <source>
        <strain evidence="3">FD-334 SS-4</strain>
    </source>
</reference>